<proteinExistence type="predicted"/>
<name>A0A4D4JFR5_9PSEU</name>
<dbReference type="Proteomes" id="UP000298860">
    <property type="component" value="Unassembled WGS sequence"/>
</dbReference>
<organism evidence="1 2">
    <name type="scientific">Gandjariella thermophila</name>
    <dbReference type="NCBI Taxonomy" id="1931992"/>
    <lineage>
        <taxon>Bacteria</taxon>
        <taxon>Bacillati</taxon>
        <taxon>Actinomycetota</taxon>
        <taxon>Actinomycetes</taxon>
        <taxon>Pseudonocardiales</taxon>
        <taxon>Pseudonocardiaceae</taxon>
        <taxon>Gandjariella</taxon>
    </lineage>
</organism>
<dbReference type="RefSeq" id="WP_137815737.1">
    <property type="nucleotide sequence ID" value="NZ_BJFL01000028.1"/>
</dbReference>
<protein>
    <submittedName>
        <fullName evidence="1">Cholesterol esterase</fullName>
    </submittedName>
</protein>
<dbReference type="EMBL" id="BJFL01000028">
    <property type="protein sequence ID" value="GDY32737.1"/>
    <property type="molecule type" value="Genomic_DNA"/>
</dbReference>
<dbReference type="AlphaFoldDB" id="A0A4D4JFR5"/>
<keyword evidence="2" id="KW-1185">Reference proteome</keyword>
<dbReference type="InterPro" id="IPR046198">
    <property type="entry name" value="DUF6230"/>
</dbReference>
<gene>
    <name evidence="1" type="ORF">GTS_43700</name>
</gene>
<dbReference type="Pfam" id="PF19741">
    <property type="entry name" value="DUF6230"/>
    <property type="match status" value="1"/>
</dbReference>
<evidence type="ECO:0000313" key="2">
    <source>
        <dbReference type="Proteomes" id="UP000298860"/>
    </source>
</evidence>
<reference evidence="2" key="1">
    <citation type="submission" date="2019-04" db="EMBL/GenBank/DDBJ databases">
        <title>Draft genome sequence of Pseudonocardiaceae bacterium SL3-2-4.</title>
        <authorList>
            <person name="Ningsih F."/>
            <person name="Yokota A."/>
            <person name="Sakai Y."/>
            <person name="Nanatani K."/>
            <person name="Yabe S."/>
            <person name="Oetari A."/>
            <person name="Sjamsuridzal W."/>
        </authorList>
    </citation>
    <scope>NUCLEOTIDE SEQUENCE [LARGE SCALE GENOMIC DNA]</scope>
    <source>
        <strain evidence="2">SL3-2-4</strain>
    </source>
</reference>
<accession>A0A4D4JFR5</accession>
<evidence type="ECO:0000313" key="1">
    <source>
        <dbReference type="EMBL" id="GDY32737.1"/>
    </source>
</evidence>
<comment type="caution">
    <text evidence="1">The sequence shown here is derived from an EMBL/GenBank/DDBJ whole genome shotgun (WGS) entry which is preliminary data.</text>
</comment>
<sequence length="201" mass="21117">MAEVHGRRGRIRWRHFLAIFVVGLAGASALVLGMARGALAVSFAVASTPVKVSADLLRGFGFVAYGVVDRELNGTPHPVVVNGFRKLFLNGFCQSIVTPHVPLIGDVTLRVTAPAVESENSVADLAFIAGDVTYEHIEVNIDASIVTAGPPGARGVPGTSGTQAAAVVVRNLREVQWASTAGRLHLSGMVTTVLPGRHECF</sequence>
<dbReference type="OrthoDB" id="4238587at2"/>